<dbReference type="EMBL" id="JARBHB010000003">
    <property type="protein sequence ID" value="KAJ8888589.1"/>
    <property type="molecule type" value="Genomic_DNA"/>
</dbReference>
<evidence type="ECO:0000313" key="2">
    <source>
        <dbReference type="EMBL" id="KAJ8888589.1"/>
    </source>
</evidence>
<reference evidence="2 3" key="1">
    <citation type="submission" date="2023-02" db="EMBL/GenBank/DDBJ databases">
        <title>LHISI_Scaffold_Assembly.</title>
        <authorList>
            <person name="Stuart O.P."/>
            <person name="Cleave R."/>
            <person name="Magrath M.J.L."/>
            <person name="Mikheyev A.S."/>
        </authorList>
    </citation>
    <scope>NUCLEOTIDE SEQUENCE [LARGE SCALE GENOMIC DNA]</scope>
    <source>
        <strain evidence="2">Daus_M_001</strain>
        <tissue evidence="2">Leg muscle</tissue>
    </source>
</reference>
<gene>
    <name evidence="2" type="ORF">PR048_008081</name>
</gene>
<evidence type="ECO:0000313" key="3">
    <source>
        <dbReference type="Proteomes" id="UP001159363"/>
    </source>
</evidence>
<accession>A0ABQ9HW29</accession>
<comment type="caution">
    <text evidence="2">The sequence shown here is derived from an EMBL/GenBank/DDBJ whole genome shotgun (WGS) entry which is preliminary data.</text>
</comment>
<dbReference type="Proteomes" id="UP001159363">
    <property type="component" value="Chromosome 3"/>
</dbReference>
<sequence>MEPQLLDSKDSRGNLAHVGHSGCRGDVVVRLLATHLGEPGSIPGGVAPGFSHVRIVRDDSAGQHVSSGIFCSLPPLYSGAAAYSPRFIPVGSQDLDVKSKPNSFTHSLAERFKNAVIQARATLTFDSYYQALQLGVDVPRRHANTCAVRRAVYGMHILMPKYGTSWIARILEFGSEEEVYLHGQPIRRTWPRSWQIKAHGQGKKRSHPLLQRRLNMATQDGRTHSGPNNTIPRPASFATGRKTKRNKSAFSLVASRSLERSGGKGAIWNYYGVMKDVHRDMIYWGIFAGRKLKSCSPYLASAIREIEKNRILFSNLVTFPIMEKLLSKLPYKDCKIRESFLETAIMA</sequence>
<keyword evidence="3" id="KW-1185">Reference proteome</keyword>
<feature type="compositionally biased region" description="Polar residues" evidence="1">
    <location>
        <begin position="219"/>
        <end position="231"/>
    </location>
</feature>
<proteinExistence type="predicted"/>
<evidence type="ECO:0000256" key="1">
    <source>
        <dbReference type="SAM" id="MobiDB-lite"/>
    </source>
</evidence>
<protein>
    <submittedName>
        <fullName evidence="2">Uncharacterized protein</fullName>
    </submittedName>
</protein>
<organism evidence="2 3">
    <name type="scientific">Dryococelus australis</name>
    <dbReference type="NCBI Taxonomy" id="614101"/>
    <lineage>
        <taxon>Eukaryota</taxon>
        <taxon>Metazoa</taxon>
        <taxon>Ecdysozoa</taxon>
        <taxon>Arthropoda</taxon>
        <taxon>Hexapoda</taxon>
        <taxon>Insecta</taxon>
        <taxon>Pterygota</taxon>
        <taxon>Neoptera</taxon>
        <taxon>Polyneoptera</taxon>
        <taxon>Phasmatodea</taxon>
        <taxon>Verophasmatodea</taxon>
        <taxon>Anareolatae</taxon>
        <taxon>Phasmatidae</taxon>
        <taxon>Eurycanthinae</taxon>
        <taxon>Dryococelus</taxon>
    </lineage>
</organism>
<feature type="region of interest" description="Disordered" evidence="1">
    <location>
        <begin position="219"/>
        <end position="238"/>
    </location>
</feature>
<name>A0ABQ9HW29_9NEOP</name>